<protein>
    <submittedName>
        <fullName evidence="1">Uncharacterized protein</fullName>
    </submittedName>
</protein>
<dbReference type="AlphaFoldDB" id="A0A0A9DCU7"/>
<reference evidence="1" key="2">
    <citation type="journal article" date="2015" name="Data Brief">
        <title>Shoot transcriptome of the giant reed, Arundo donax.</title>
        <authorList>
            <person name="Barrero R.A."/>
            <person name="Guerrero F.D."/>
            <person name="Moolhuijzen P."/>
            <person name="Goolsby J.A."/>
            <person name="Tidwell J."/>
            <person name="Bellgard S.E."/>
            <person name="Bellgard M.I."/>
        </authorList>
    </citation>
    <scope>NUCLEOTIDE SEQUENCE</scope>
    <source>
        <tissue evidence="1">Shoot tissue taken approximately 20 cm above the soil surface</tissue>
    </source>
</reference>
<organism evidence="1">
    <name type="scientific">Arundo donax</name>
    <name type="common">Giant reed</name>
    <name type="synonym">Donax arundinaceus</name>
    <dbReference type="NCBI Taxonomy" id="35708"/>
    <lineage>
        <taxon>Eukaryota</taxon>
        <taxon>Viridiplantae</taxon>
        <taxon>Streptophyta</taxon>
        <taxon>Embryophyta</taxon>
        <taxon>Tracheophyta</taxon>
        <taxon>Spermatophyta</taxon>
        <taxon>Magnoliopsida</taxon>
        <taxon>Liliopsida</taxon>
        <taxon>Poales</taxon>
        <taxon>Poaceae</taxon>
        <taxon>PACMAD clade</taxon>
        <taxon>Arundinoideae</taxon>
        <taxon>Arundineae</taxon>
        <taxon>Arundo</taxon>
    </lineage>
</organism>
<accession>A0A0A9DCU7</accession>
<name>A0A0A9DCU7_ARUDO</name>
<sequence>MDLVEARAQKRRRSVTNRHGLVHTEEDMSDAVEVGEHCKDENLGKRENVLDSGDLVTDDDDDNDDIEGDYDAYGACVGNLTRRPGHQDEINRAAMKIDKCTGGPRKSRFTYFKEGEWSMMGVLVQLISVKIIKGAGKYLFGKILSANYWNEYLSFYNRERERERESNDCKILDGKGTKISIFHARAVASLCRSHQVLQIIDELDIYVDLSTRDSEWSEEREVGRGVIHGRVWK</sequence>
<evidence type="ECO:0000313" key="1">
    <source>
        <dbReference type="EMBL" id="JAD85601.1"/>
    </source>
</evidence>
<reference evidence="1" key="1">
    <citation type="submission" date="2014-09" db="EMBL/GenBank/DDBJ databases">
        <authorList>
            <person name="Magalhaes I.L.F."/>
            <person name="Oliveira U."/>
            <person name="Santos F.R."/>
            <person name="Vidigal T.H.D.A."/>
            <person name="Brescovit A.D."/>
            <person name="Santos A.J."/>
        </authorList>
    </citation>
    <scope>NUCLEOTIDE SEQUENCE</scope>
    <source>
        <tissue evidence="1">Shoot tissue taken approximately 20 cm above the soil surface</tissue>
    </source>
</reference>
<proteinExistence type="predicted"/>
<dbReference type="EMBL" id="GBRH01212294">
    <property type="protein sequence ID" value="JAD85601.1"/>
    <property type="molecule type" value="Transcribed_RNA"/>
</dbReference>